<dbReference type="PROSITE" id="PS00606">
    <property type="entry name" value="KS3_1"/>
    <property type="match status" value="1"/>
</dbReference>
<dbReference type="GO" id="GO:0005737">
    <property type="term" value="C:cytoplasm"/>
    <property type="evidence" value="ECO:0007669"/>
    <property type="project" value="TreeGrafter"/>
</dbReference>
<dbReference type="SMART" id="SM00822">
    <property type="entry name" value="PKS_KR"/>
    <property type="match status" value="1"/>
</dbReference>
<dbReference type="PROSITE" id="PS50075">
    <property type="entry name" value="CARRIER"/>
    <property type="match status" value="1"/>
</dbReference>
<dbReference type="Proteomes" id="UP000528460">
    <property type="component" value="Unassembled WGS sequence"/>
</dbReference>
<dbReference type="PANTHER" id="PTHR43775:SF37">
    <property type="entry name" value="SI:DKEY-61P9.11"/>
    <property type="match status" value="1"/>
</dbReference>
<dbReference type="SMART" id="SM00823">
    <property type="entry name" value="PKS_PP"/>
    <property type="match status" value="1"/>
</dbReference>
<dbReference type="InterPro" id="IPR013968">
    <property type="entry name" value="PKS_KR"/>
</dbReference>
<evidence type="ECO:0000256" key="4">
    <source>
        <dbReference type="ARBA" id="ARBA00022832"/>
    </source>
</evidence>
<dbReference type="InterPro" id="IPR050091">
    <property type="entry name" value="PKS_NRPS_Biosynth_Enz"/>
</dbReference>
<evidence type="ECO:0000256" key="5">
    <source>
        <dbReference type="ARBA" id="ARBA00023098"/>
    </source>
</evidence>
<dbReference type="SUPFAM" id="SSF47336">
    <property type="entry name" value="ACP-like"/>
    <property type="match status" value="1"/>
</dbReference>
<dbReference type="Gene3D" id="1.10.1200.10">
    <property type="entry name" value="ACP-like"/>
    <property type="match status" value="1"/>
</dbReference>
<evidence type="ECO:0000256" key="7">
    <source>
        <dbReference type="SAM" id="Phobius"/>
    </source>
</evidence>
<keyword evidence="2" id="KW-0597">Phosphoprotein</keyword>
<dbReference type="Pfam" id="PF22621">
    <property type="entry name" value="CurL-like_PKS_C"/>
    <property type="match status" value="1"/>
</dbReference>
<dbReference type="InterPro" id="IPR006162">
    <property type="entry name" value="Ppantetheine_attach_site"/>
</dbReference>
<dbReference type="GO" id="GO:0005886">
    <property type="term" value="C:plasma membrane"/>
    <property type="evidence" value="ECO:0007669"/>
    <property type="project" value="TreeGrafter"/>
</dbReference>
<dbReference type="PROSITE" id="PS52004">
    <property type="entry name" value="KS3_2"/>
    <property type="match status" value="1"/>
</dbReference>
<dbReference type="InterPro" id="IPR020841">
    <property type="entry name" value="PKS_Beta-ketoAc_synthase_dom"/>
</dbReference>
<dbReference type="GO" id="GO:0044550">
    <property type="term" value="P:secondary metabolite biosynthetic process"/>
    <property type="evidence" value="ECO:0007669"/>
    <property type="project" value="UniProtKB-ARBA"/>
</dbReference>
<evidence type="ECO:0000256" key="3">
    <source>
        <dbReference type="ARBA" id="ARBA00022679"/>
    </source>
</evidence>
<keyword evidence="4" id="KW-0276">Fatty acid metabolism</keyword>
<dbReference type="SMART" id="SM00825">
    <property type="entry name" value="PKS_KS"/>
    <property type="match status" value="1"/>
</dbReference>
<evidence type="ECO:0000313" key="10">
    <source>
        <dbReference type="EMBL" id="NOK09807.1"/>
    </source>
</evidence>
<dbReference type="InterPro" id="IPR036291">
    <property type="entry name" value="NAD(P)-bd_dom_sf"/>
</dbReference>
<dbReference type="Pfam" id="PF21394">
    <property type="entry name" value="Beta-ketacyl_N"/>
    <property type="match status" value="1"/>
</dbReference>
<dbReference type="Gene3D" id="1.10.1240.100">
    <property type="match status" value="1"/>
</dbReference>
<keyword evidence="1" id="KW-0596">Phosphopantetheine</keyword>
<dbReference type="SUPFAM" id="SSF53901">
    <property type="entry name" value="Thiolase-like"/>
    <property type="match status" value="1"/>
</dbReference>
<dbReference type="Pfam" id="PF02801">
    <property type="entry name" value="Ketoacyl-synt_C"/>
    <property type="match status" value="1"/>
</dbReference>
<dbReference type="GO" id="GO:0004312">
    <property type="term" value="F:fatty acid synthase activity"/>
    <property type="evidence" value="ECO:0007669"/>
    <property type="project" value="TreeGrafter"/>
</dbReference>
<evidence type="ECO:0000259" key="9">
    <source>
        <dbReference type="PROSITE" id="PS52004"/>
    </source>
</evidence>
<dbReference type="EMBL" id="JABFJW010000076">
    <property type="protein sequence ID" value="NOK09807.1"/>
    <property type="molecule type" value="Genomic_DNA"/>
</dbReference>
<sequence length="1208" mass="132900">MRDDSNESVNGLDVAIVGMAARLPGAKDVDQFWKNLCDGVESIRVFSDEELLAAGVDPAALKDPNYVRASPVLDDIESFDASFFNFSPLEAKVMDPQRRLFLESCWHALEDAGYTPEGFAGTIGVYAGAGLNTYLLQNVLGDEALVRNIGLQQLLIASDKDFLPTHVSYKLNLTGPSVNVNTACSTSLVALHFARQALILGECDMALAGGVSLNVPHLAGYHHVQDSILSPDGHCRAFDAQARGTLWGNGSGVVVLKRLADALADGDDIRAVIKGSAINNDGSTKVGYTAPSVEGQAKVIVQALATSDVAPESISYVEAHGTGTEVGDPIELAALTQAFRLHTDRKGFCAIGSVKTNIGHLNAAAGVAGLIKVVRALEERKLPPSLHFQTPNPKIDFDNSPFFVNTALTDWKRGETPLRAGMSSLGIGGTNAHVILEEAPARSARKETSQDEQLLVLSARSPEALDRVTVLLADHLEAHPELSLRDVAFTLQRGRRAFTYRRAVRARTLPEAVRALRERRFASPDAGSVPASWQALLGPWLAGDEVDWSMLHDGASPRRVRLPLYPFERQRLWVEPRAPEAQAPAKDKDAFWRKRPDMADWFYRAQWKQSALPLEPVPATRETYLIFSDGAPLTRKVIERLGRRGTVVTVTPGETFSKQGDAAFSLPVSDRKAYELLVLEMRSRQLLPDRVLHFWGLQSVDAPRPANDLDALVASQEQGLFSLLYFGQALGQLAVTRSMRLLAFSNDVFDVTGEEALRYEQSSVSGICKVLQQEYNNLHCRAVDLSVPEGGAWKVDALADALEREVLSSIGDVLCAYRGTRRWIQFYEPVRVTADAPKPPLVHKGETYLVYYGLEGIGFLTARRMLEQGARLIILEEPDFPEPDEWGQWLGAKRREPIGVRVGNAVGLQAAGHDFVLKKARLDDVEAMRRVLAEAEAEAGPIRGLLHASGASNFERIKPLRDADRELCKQHFASIPHSLRMLDELLRERDLRFRVMMSSLGSVLGGLGFIAIASASSLASNYTVLQNRQHAQKWVVQYWDSWDIEWKKAKEIVHPSMYERLAPSVLTEPEGLESFHRLFAIPDSTQVAVCATDLQARYDKWVKLEAVRQEPGTAEVLKRPDLDTPFVEPRDDMERTIASVYQEFLGVDRVGADDGFHELGGHSLLATQMVSRLREVLKVDVELFVVLAHPTVSSLAAHLSTVAPGARA</sequence>
<dbReference type="SUPFAM" id="SSF51735">
    <property type="entry name" value="NAD(P)-binding Rossmann-fold domains"/>
    <property type="match status" value="2"/>
</dbReference>
<feature type="transmembrane region" description="Helical" evidence="7">
    <location>
        <begin position="995"/>
        <end position="1019"/>
    </location>
</feature>
<name>A0A7Y4ND21_9BACT</name>
<evidence type="ECO:0000313" key="11">
    <source>
        <dbReference type="Proteomes" id="UP000528460"/>
    </source>
</evidence>
<evidence type="ECO:0000256" key="1">
    <source>
        <dbReference type="ARBA" id="ARBA00022450"/>
    </source>
</evidence>
<dbReference type="FunFam" id="3.40.47.10:FF:000042">
    <property type="entry name" value="Polyketide synthase Pks13"/>
    <property type="match status" value="1"/>
</dbReference>
<dbReference type="InterPro" id="IPR009081">
    <property type="entry name" value="PP-bd_ACP"/>
</dbReference>
<dbReference type="GO" id="GO:0006633">
    <property type="term" value="P:fatty acid biosynthetic process"/>
    <property type="evidence" value="ECO:0007669"/>
    <property type="project" value="InterPro"/>
</dbReference>
<dbReference type="GO" id="GO:0031177">
    <property type="term" value="F:phosphopantetheine binding"/>
    <property type="evidence" value="ECO:0007669"/>
    <property type="project" value="InterPro"/>
</dbReference>
<dbReference type="GO" id="GO:0004315">
    <property type="term" value="F:3-oxoacyl-[acyl-carrier-protein] synthase activity"/>
    <property type="evidence" value="ECO:0007669"/>
    <property type="project" value="InterPro"/>
</dbReference>
<dbReference type="Gene3D" id="3.40.47.10">
    <property type="match status" value="1"/>
</dbReference>
<gene>
    <name evidence="10" type="ORF">HNS30_12295</name>
</gene>
<dbReference type="Pfam" id="PF00109">
    <property type="entry name" value="ketoacyl-synt"/>
    <property type="match status" value="1"/>
</dbReference>
<dbReference type="Gene3D" id="3.40.50.720">
    <property type="entry name" value="NAD(P)-binding Rossmann-like Domain"/>
    <property type="match status" value="1"/>
</dbReference>
<dbReference type="InterPro" id="IPR020806">
    <property type="entry name" value="PKS_PP-bd"/>
</dbReference>
<dbReference type="InterPro" id="IPR018201">
    <property type="entry name" value="Ketoacyl_synth_AS"/>
</dbReference>
<dbReference type="AlphaFoldDB" id="A0A7Y4ND21"/>
<evidence type="ECO:0000256" key="2">
    <source>
        <dbReference type="ARBA" id="ARBA00022553"/>
    </source>
</evidence>
<keyword evidence="3" id="KW-0808">Transferase</keyword>
<feature type="domain" description="Carrier" evidence="8">
    <location>
        <begin position="1128"/>
        <end position="1203"/>
    </location>
</feature>
<keyword evidence="6" id="KW-0511">Multifunctional enzyme</keyword>
<dbReference type="InterPro" id="IPR014030">
    <property type="entry name" value="Ketoacyl_synth_N"/>
</dbReference>
<dbReference type="Pfam" id="PF00550">
    <property type="entry name" value="PP-binding"/>
    <property type="match status" value="1"/>
</dbReference>
<dbReference type="GO" id="GO:0071770">
    <property type="term" value="P:DIM/DIP cell wall layer assembly"/>
    <property type="evidence" value="ECO:0007669"/>
    <property type="project" value="TreeGrafter"/>
</dbReference>
<protein>
    <submittedName>
        <fullName evidence="10">KR domain-containing protein</fullName>
    </submittedName>
</protein>
<dbReference type="InterPro" id="IPR049490">
    <property type="entry name" value="C883_1060-like_KR_N"/>
</dbReference>
<dbReference type="RefSeq" id="WP_171413982.1">
    <property type="nucleotide sequence ID" value="NZ_JABFJW010000076.1"/>
</dbReference>
<comment type="caution">
    <text evidence="10">The sequence shown here is derived from an EMBL/GenBank/DDBJ whole genome shotgun (WGS) entry which is preliminary data.</text>
</comment>
<dbReference type="Pfam" id="PF08659">
    <property type="entry name" value="KR"/>
    <property type="match status" value="1"/>
</dbReference>
<keyword evidence="7" id="KW-0812">Transmembrane</keyword>
<feature type="domain" description="Ketosynthase family 3 (KS3)" evidence="9">
    <location>
        <begin position="11"/>
        <end position="438"/>
    </location>
</feature>
<organism evidence="10 11">
    <name type="scientific">Corallococcus exercitus</name>
    <dbReference type="NCBI Taxonomy" id="2316736"/>
    <lineage>
        <taxon>Bacteria</taxon>
        <taxon>Pseudomonadati</taxon>
        <taxon>Myxococcota</taxon>
        <taxon>Myxococcia</taxon>
        <taxon>Myxococcales</taxon>
        <taxon>Cystobacterineae</taxon>
        <taxon>Myxococcaceae</taxon>
        <taxon>Corallococcus</taxon>
    </lineage>
</organism>
<dbReference type="PROSITE" id="PS00012">
    <property type="entry name" value="PHOSPHOPANTETHEINE"/>
    <property type="match status" value="1"/>
</dbReference>
<dbReference type="InterPro" id="IPR016039">
    <property type="entry name" value="Thiolase-like"/>
</dbReference>
<dbReference type="InterPro" id="IPR014031">
    <property type="entry name" value="Ketoacyl_synth_C"/>
</dbReference>
<proteinExistence type="predicted"/>
<keyword evidence="7" id="KW-1133">Transmembrane helix</keyword>
<reference evidence="10 11" key="1">
    <citation type="submission" date="2020-05" db="EMBL/GenBank/DDBJ databases">
        <authorList>
            <person name="Whitworth D."/>
        </authorList>
    </citation>
    <scope>NUCLEOTIDE SEQUENCE [LARGE SCALE GENOMIC DNA]</scope>
    <source>
        <strain evidence="10 11">CA046A</strain>
    </source>
</reference>
<dbReference type="InterPro" id="IPR036736">
    <property type="entry name" value="ACP-like_sf"/>
</dbReference>
<dbReference type="InterPro" id="IPR057326">
    <property type="entry name" value="KR_dom"/>
</dbReference>
<accession>A0A7Y4ND21</accession>
<dbReference type="FunFam" id="1.10.1200.10:FF:000016">
    <property type="entry name" value="Non-ribosomal peptide synthase"/>
    <property type="match status" value="1"/>
</dbReference>
<evidence type="ECO:0000259" key="8">
    <source>
        <dbReference type="PROSITE" id="PS50075"/>
    </source>
</evidence>
<keyword evidence="5" id="KW-0443">Lipid metabolism</keyword>
<dbReference type="PANTHER" id="PTHR43775">
    <property type="entry name" value="FATTY ACID SYNTHASE"/>
    <property type="match status" value="1"/>
</dbReference>
<dbReference type="CDD" id="cd00833">
    <property type="entry name" value="PKS"/>
    <property type="match status" value="1"/>
</dbReference>
<evidence type="ECO:0000256" key="6">
    <source>
        <dbReference type="ARBA" id="ARBA00023268"/>
    </source>
</evidence>
<keyword evidence="7" id="KW-0472">Membrane</keyword>